<keyword evidence="1" id="KW-0732">Signal</keyword>
<dbReference type="RefSeq" id="WP_173534173.1">
    <property type="nucleotide sequence ID" value="NZ_CP054143.1"/>
</dbReference>
<reference evidence="2 3" key="1">
    <citation type="submission" date="2020-05" db="EMBL/GenBank/DDBJ databases">
        <title>Complete genome sequence of Deefgea sp. D17.</title>
        <authorList>
            <person name="Bae J.-W."/>
            <person name="Han J.E."/>
        </authorList>
    </citation>
    <scope>NUCLEOTIDE SEQUENCE [LARGE SCALE GENOMIC DNA]</scope>
    <source>
        <strain evidence="2 3">D17</strain>
    </source>
</reference>
<proteinExistence type="predicted"/>
<dbReference type="Proteomes" id="UP000504844">
    <property type="component" value="Chromosome"/>
</dbReference>
<evidence type="ECO:0000313" key="3">
    <source>
        <dbReference type="Proteomes" id="UP000504844"/>
    </source>
</evidence>
<dbReference type="InterPro" id="IPR010653">
    <property type="entry name" value="NlpB/DapX"/>
</dbReference>
<organism evidence="2 3">
    <name type="scientific">Deefgea piscis</name>
    <dbReference type="NCBI Taxonomy" id="2739061"/>
    <lineage>
        <taxon>Bacteria</taxon>
        <taxon>Pseudomonadati</taxon>
        <taxon>Pseudomonadota</taxon>
        <taxon>Betaproteobacteria</taxon>
        <taxon>Neisseriales</taxon>
        <taxon>Chitinibacteraceae</taxon>
        <taxon>Deefgea</taxon>
    </lineage>
</organism>
<keyword evidence="3" id="KW-1185">Reference proteome</keyword>
<protein>
    <submittedName>
        <fullName evidence="2">Outer membrane protein assembly factor BamC</fullName>
    </submittedName>
</protein>
<sequence>MQQKKLALYLSSAFMIGSLMGCSTDQLLMQSKVDYRGGSDNLAKNALEVPPDLTAVSVNANYAVPKSAVLANEAQAQKTSGNNGSVLPVYENAKIMQANGARWLVVKGDPAKIWPELREFWLSNGFLLTQDNEQTGVMETDWLENRAALPGDFVTNLLRKVADGFISTGELDRYRTRIERGTEPGTVEIYVTHRGMREVFADGSEEAKVSAAGGGGKTIWTPRPSDPELDAEMLKLMLQQFGMSKEQATTAMQTATTIPSRAALNPAGNQLELKDTYDRAWRRVGLAFDRIGYTVEDRNRNEGTFIVQRAAANISKEKETDYLGSLAFWRSKENPKETPMQQYQVQLKQELDRTRITAKPLNGGANDANSKQILQDLLQQLK</sequence>
<dbReference type="Pfam" id="PF06804">
    <property type="entry name" value="Lipoprotein_18"/>
    <property type="match status" value="1"/>
</dbReference>
<name>A0A6M8SQX3_9NEIS</name>
<dbReference type="PROSITE" id="PS51257">
    <property type="entry name" value="PROKAR_LIPOPROTEIN"/>
    <property type="match status" value="1"/>
</dbReference>
<feature type="chain" id="PRO_5026812108" evidence="1">
    <location>
        <begin position="22"/>
        <end position="382"/>
    </location>
</feature>
<dbReference type="Gene3D" id="3.30.310.170">
    <property type="entry name" value="Outer membrane protein assembly factor BamC"/>
    <property type="match status" value="1"/>
</dbReference>
<evidence type="ECO:0000256" key="1">
    <source>
        <dbReference type="SAM" id="SignalP"/>
    </source>
</evidence>
<dbReference type="AlphaFoldDB" id="A0A6M8SQX3"/>
<dbReference type="InterPro" id="IPR042268">
    <property type="entry name" value="BamC_C"/>
</dbReference>
<evidence type="ECO:0000313" key="2">
    <source>
        <dbReference type="EMBL" id="QKJ67672.1"/>
    </source>
</evidence>
<dbReference type="KEGG" id="dee:HQN60_13645"/>
<gene>
    <name evidence="2" type="primary">bamC</name>
    <name evidence="2" type="ORF">HQN60_13645</name>
</gene>
<feature type="signal peptide" evidence="1">
    <location>
        <begin position="1"/>
        <end position="21"/>
    </location>
</feature>
<dbReference type="EMBL" id="CP054143">
    <property type="protein sequence ID" value="QKJ67672.1"/>
    <property type="molecule type" value="Genomic_DNA"/>
</dbReference>
<accession>A0A6M8SQX3</accession>